<dbReference type="PANTHER" id="PTHR43344">
    <property type="entry name" value="PHOSPHOSERINE PHOSPHATASE"/>
    <property type="match status" value="1"/>
</dbReference>
<evidence type="ECO:0000313" key="14">
    <source>
        <dbReference type="Proteomes" id="UP000186817"/>
    </source>
</evidence>
<dbReference type="OrthoDB" id="27226at2759"/>
<dbReference type="EMBL" id="LSRX01000627">
    <property type="protein sequence ID" value="OLP92304.1"/>
    <property type="molecule type" value="Genomic_DNA"/>
</dbReference>
<dbReference type="GO" id="GO:0000287">
    <property type="term" value="F:magnesium ion binding"/>
    <property type="evidence" value="ECO:0007669"/>
    <property type="project" value="TreeGrafter"/>
</dbReference>
<keyword evidence="6" id="KW-0479">Metal-binding</keyword>
<sequence>MKATKPMKAKAPKAKRAAMKAMKAAKKPAAKQKIHEKNNGNKLAEDLIGLRPHYLPPNDEMQYEVNQVVDRRLVDGEEDGGAADGSAGKGKEDEDADDDSECKERTADAAKPSRKRKQSSKCKHIAAGKDLASRAKIDLPQPAPMLCMVGAPRPAAGCTQGIGHCRRVFAETSSRAMTTYFTCLPVFLVENVAGPSSADLACIGCVPEHVTFDTACNDGGNFVRETASGYSFVQKLESSRNHCNGLRRLAAAEGYPLCLFQPSVDVSKRQGADIAIQRDDLERWMRRLVVFDMDSTLIQQEVIDELAKLAGVESQVKEITEAAMRGELDFFGSLKSRVALLKGHNAEELFAKVKANLIFTPGAKQLCTCLKRLGFKTAVISGGFLPVAQEVQKYLGLDYAFANTLEVDETTGLLTGKTSGPVVTPQRKRQLLATIANVEGCEIQQTIAVGDGANDIPMLHAAGLGIAFCAKPKVQEVSRFRINQMDLSTVLFLIGISERAMERLADESKS</sequence>
<dbReference type="NCBIfam" id="TIGR00338">
    <property type="entry name" value="serB"/>
    <property type="match status" value="1"/>
</dbReference>
<dbReference type="GO" id="GO:0005737">
    <property type="term" value="C:cytoplasm"/>
    <property type="evidence" value="ECO:0007669"/>
    <property type="project" value="TreeGrafter"/>
</dbReference>
<protein>
    <recommendedName>
        <fullName evidence="4">phosphoserine phosphatase</fullName>
        <ecNumber evidence="4">3.1.3.3</ecNumber>
    </recommendedName>
    <alternativeName>
        <fullName evidence="10">O-phosphoserine phosphohydrolase</fullName>
    </alternativeName>
</protein>
<keyword evidence="7" id="KW-0378">Hydrolase</keyword>
<feature type="region of interest" description="Disordered" evidence="12">
    <location>
        <begin position="51"/>
        <end position="70"/>
    </location>
</feature>
<dbReference type="InterPro" id="IPR023214">
    <property type="entry name" value="HAD_sf"/>
</dbReference>
<evidence type="ECO:0000256" key="6">
    <source>
        <dbReference type="ARBA" id="ARBA00022723"/>
    </source>
</evidence>
<evidence type="ECO:0000313" key="13">
    <source>
        <dbReference type="EMBL" id="OLP92304.1"/>
    </source>
</evidence>
<evidence type="ECO:0000256" key="10">
    <source>
        <dbReference type="ARBA" id="ARBA00031693"/>
    </source>
</evidence>
<dbReference type="Pfam" id="PF00702">
    <property type="entry name" value="Hydrolase"/>
    <property type="match status" value="1"/>
</dbReference>
<evidence type="ECO:0000256" key="8">
    <source>
        <dbReference type="ARBA" id="ARBA00022842"/>
    </source>
</evidence>
<keyword evidence="8" id="KW-0460">Magnesium</keyword>
<comment type="caution">
    <text evidence="13">The sequence shown here is derived from an EMBL/GenBank/DDBJ whole genome shotgun (WGS) entry which is preliminary data.</text>
</comment>
<evidence type="ECO:0000256" key="12">
    <source>
        <dbReference type="SAM" id="MobiDB-lite"/>
    </source>
</evidence>
<dbReference type="SFLD" id="SFLDS00003">
    <property type="entry name" value="Haloacid_Dehalogenase"/>
    <property type="match status" value="1"/>
</dbReference>
<feature type="compositionally biased region" description="Basic residues" evidence="12">
    <location>
        <begin position="112"/>
        <end position="125"/>
    </location>
</feature>
<dbReference type="CDD" id="cd07500">
    <property type="entry name" value="HAD_PSP"/>
    <property type="match status" value="1"/>
</dbReference>
<comment type="cofactor">
    <cofactor evidence="1">
        <name>Mg(2+)</name>
        <dbReference type="ChEBI" id="CHEBI:18420"/>
    </cofactor>
</comment>
<accession>A0A1Q9DAT1</accession>
<dbReference type="SFLD" id="SFLDF00029">
    <property type="entry name" value="phosphoserine_phosphatase"/>
    <property type="match status" value="1"/>
</dbReference>
<evidence type="ECO:0000256" key="11">
    <source>
        <dbReference type="PIRSR" id="PIRSR604469-1"/>
    </source>
</evidence>
<evidence type="ECO:0000256" key="7">
    <source>
        <dbReference type="ARBA" id="ARBA00022801"/>
    </source>
</evidence>
<comment type="pathway">
    <text evidence="2">Amino-acid biosynthesis; L-serine biosynthesis; L-serine from 3-phospho-D-glycerate: step 3/3.</text>
</comment>
<dbReference type="EC" id="3.1.3.3" evidence="4"/>
<name>A0A1Q9DAT1_SYMMI</name>
<feature type="active site" description="Nucleophile" evidence="11">
    <location>
        <position position="292"/>
    </location>
</feature>
<dbReference type="SUPFAM" id="SSF56784">
    <property type="entry name" value="HAD-like"/>
    <property type="match status" value="1"/>
</dbReference>
<organism evidence="13 14">
    <name type="scientific">Symbiodinium microadriaticum</name>
    <name type="common">Dinoflagellate</name>
    <name type="synonym">Zooxanthella microadriatica</name>
    <dbReference type="NCBI Taxonomy" id="2951"/>
    <lineage>
        <taxon>Eukaryota</taxon>
        <taxon>Sar</taxon>
        <taxon>Alveolata</taxon>
        <taxon>Dinophyceae</taxon>
        <taxon>Suessiales</taxon>
        <taxon>Symbiodiniaceae</taxon>
        <taxon>Symbiodinium</taxon>
    </lineage>
</organism>
<evidence type="ECO:0000256" key="1">
    <source>
        <dbReference type="ARBA" id="ARBA00001946"/>
    </source>
</evidence>
<dbReference type="Proteomes" id="UP000186817">
    <property type="component" value="Unassembled WGS sequence"/>
</dbReference>
<dbReference type="Gene3D" id="3.40.50.1000">
    <property type="entry name" value="HAD superfamily/HAD-like"/>
    <property type="match status" value="1"/>
</dbReference>
<dbReference type="InterPro" id="IPR036412">
    <property type="entry name" value="HAD-like_sf"/>
</dbReference>
<reference evidence="13 14" key="1">
    <citation type="submission" date="2016-02" db="EMBL/GenBank/DDBJ databases">
        <title>Genome analysis of coral dinoflagellate symbionts highlights evolutionary adaptations to a symbiotic lifestyle.</title>
        <authorList>
            <person name="Aranda M."/>
            <person name="Li Y."/>
            <person name="Liew Y.J."/>
            <person name="Baumgarten S."/>
            <person name="Simakov O."/>
            <person name="Wilson M."/>
            <person name="Piel J."/>
            <person name="Ashoor H."/>
            <person name="Bougouffa S."/>
            <person name="Bajic V.B."/>
            <person name="Ryu T."/>
            <person name="Ravasi T."/>
            <person name="Bayer T."/>
            <person name="Micklem G."/>
            <person name="Kim H."/>
            <person name="Bhak J."/>
            <person name="Lajeunesse T.C."/>
            <person name="Voolstra C.R."/>
        </authorList>
    </citation>
    <scope>NUCLEOTIDE SEQUENCE [LARGE SCALE GENOMIC DNA]</scope>
    <source>
        <strain evidence="13 14">CCMP2467</strain>
    </source>
</reference>
<keyword evidence="9" id="KW-0718">Serine biosynthesis</keyword>
<evidence type="ECO:0000256" key="9">
    <source>
        <dbReference type="ARBA" id="ARBA00023299"/>
    </source>
</evidence>
<gene>
    <name evidence="13" type="ORF">AK812_SmicGene25909</name>
</gene>
<evidence type="ECO:0000256" key="4">
    <source>
        <dbReference type="ARBA" id="ARBA00012640"/>
    </source>
</evidence>
<dbReference type="FunFam" id="1.10.150.210:FF:000001">
    <property type="entry name" value="Phosphoserine phosphatase"/>
    <property type="match status" value="1"/>
</dbReference>
<keyword evidence="5" id="KW-0028">Amino-acid biosynthesis</keyword>
<dbReference type="SFLD" id="SFLDG01136">
    <property type="entry name" value="C1.6:_Phosphoserine_Phosphatas"/>
    <property type="match status" value="1"/>
</dbReference>
<dbReference type="NCBIfam" id="TIGR01488">
    <property type="entry name" value="HAD-SF-IB"/>
    <property type="match status" value="1"/>
</dbReference>
<dbReference type="AlphaFoldDB" id="A0A1Q9DAT1"/>
<evidence type="ECO:0000256" key="3">
    <source>
        <dbReference type="ARBA" id="ARBA00009184"/>
    </source>
</evidence>
<dbReference type="UniPathway" id="UPA00135">
    <property type="reaction ID" value="UER00198"/>
</dbReference>
<proteinExistence type="inferred from homology"/>
<comment type="similarity">
    <text evidence="3">Belongs to the HAD-like hydrolase superfamily. SerB family.</text>
</comment>
<feature type="compositionally biased region" description="Basic and acidic residues" evidence="12">
    <location>
        <begin position="33"/>
        <end position="45"/>
    </location>
</feature>
<dbReference type="GO" id="GO:0006564">
    <property type="term" value="P:L-serine biosynthetic process"/>
    <property type="evidence" value="ECO:0007669"/>
    <property type="project" value="UniProtKB-KW"/>
</dbReference>
<feature type="region of interest" description="Disordered" evidence="12">
    <location>
        <begin position="1"/>
        <end position="45"/>
    </location>
</feature>
<dbReference type="InterPro" id="IPR004469">
    <property type="entry name" value="PSP"/>
</dbReference>
<feature type="region of interest" description="Disordered" evidence="12">
    <location>
        <begin position="77"/>
        <end position="125"/>
    </location>
</feature>
<evidence type="ECO:0000256" key="5">
    <source>
        <dbReference type="ARBA" id="ARBA00022605"/>
    </source>
</evidence>
<dbReference type="InterPro" id="IPR050582">
    <property type="entry name" value="HAD-like_SerB"/>
</dbReference>
<evidence type="ECO:0000256" key="2">
    <source>
        <dbReference type="ARBA" id="ARBA00005135"/>
    </source>
</evidence>
<dbReference type="SFLD" id="SFLDG01137">
    <property type="entry name" value="C1.6.1:_Phosphoserine_Phosphat"/>
    <property type="match status" value="1"/>
</dbReference>
<dbReference type="GO" id="GO:0036424">
    <property type="term" value="F:L-phosphoserine phosphatase activity"/>
    <property type="evidence" value="ECO:0007669"/>
    <property type="project" value="InterPro"/>
</dbReference>
<feature type="compositionally biased region" description="Basic residues" evidence="12">
    <location>
        <begin position="1"/>
        <end position="32"/>
    </location>
</feature>
<feature type="active site" description="Proton donor" evidence="11">
    <location>
        <position position="294"/>
    </location>
</feature>
<dbReference type="PANTHER" id="PTHR43344:SF2">
    <property type="entry name" value="PHOSPHOSERINE PHOSPHATASE"/>
    <property type="match status" value="1"/>
</dbReference>
<keyword evidence="14" id="KW-1185">Reference proteome</keyword>